<dbReference type="InterPro" id="IPR057766">
    <property type="entry name" value="Znf-C2H2_OTU1-like_C"/>
</dbReference>
<organism evidence="2 3">
    <name type="scientific">Hibiscus sabdariffa</name>
    <name type="common">roselle</name>
    <dbReference type="NCBI Taxonomy" id="183260"/>
    <lineage>
        <taxon>Eukaryota</taxon>
        <taxon>Viridiplantae</taxon>
        <taxon>Streptophyta</taxon>
        <taxon>Embryophyta</taxon>
        <taxon>Tracheophyta</taxon>
        <taxon>Spermatophyta</taxon>
        <taxon>Magnoliopsida</taxon>
        <taxon>eudicotyledons</taxon>
        <taxon>Gunneridae</taxon>
        <taxon>Pentapetalae</taxon>
        <taxon>rosids</taxon>
        <taxon>malvids</taxon>
        <taxon>Malvales</taxon>
        <taxon>Malvaceae</taxon>
        <taxon>Malvoideae</taxon>
        <taxon>Hibiscus</taxon>
    </lineage>
</organism>
<reference evidence="2 3" key="1">
    <citation type="journal article" date="2024" name="G3 (Bethesda)">
        <title>Genome assembly of Hibiscus sabdariffa L. provides insights into metabolisms of medicinal natural products.</title>
        <authorList>
            <person name="Kim T."/>
        </authorList>
    </citation>
    <scope>NUCLEOTIDE SEQUENCE [LARGE SCALE GENOMIC DNA]</scope>
    <source>
        <strain evidence="2">TK-2024</strain>
        <tissue evidence="2">Old leaves</tissue>
    </source>
</reference>
<keyword evidence="3" id="KW-1185">Reference proteome</keyword>
<proteinExistence type="predicted"/>
<protein>
    <recommendedName>
        <fullName evidence="1">OTU1-like C-terminal C2H2-type zinc finger domain-containing protein</fullName>
    </recommendedName>
</protein>
<accession>A0ABR2R6X8</accession>
<dbReference type="Proteomes" id="UP001396334">
    <property type="component" value="Unassembled WGS sequence"/>
</dbReference>
<gene>
    <name evidence="2" type="ORF">V6N11_075459</name>
</gene>
<sequence>MNPNCWDEQRSNIENQLNRLESLFEENSRYLLMIQNLLWENGIILKPGDCGTLLESVEEAQEHAELTFHSNFSQSTKVVLNPVCTSGDIAGDEEDMDDPEKDRVADLADFAEREQ</sequence>
<comment type="caution">
    <text evidence="2">The sequence shown here is derived from an EMBL/GenBank/DDBJ whole genome shotgun (WGS) entry which is preliminary data.</text>
</comment>
<evidence type="ECO:0000259" key="1">
    <source>
        <dbReference type="Pfam" id="PF24560"/>
    </source>
</evidence>
<dbReference type="EMBL" id="JBBPBN010000026">
    <property type="protein sequence ID" value="KAK9008570.1"/>
    <property type="molecule type" value="Genomic_DNA"/>
</dbReference>
<evidence type="ECO:0000313" key="2">
    <source>
        <dbReference type="EMBL" id="KAK9008570.1"/>
    </source>
</evidence>
<dbReference type="Pfam" id="PF24560">
    <property type="entry name" value="zf-C2H2_OTU1_C"/>
    <property type="match status" value="1"/>
</dbReference>
<evidence type="ECO:0000313" key="3">
    <source>
        <dbReference type="Proteomes" id="UP001396334"/>
    </source>
</evidence>
<feature type="domain" description="OTU1-like C-terminal C2H2-type zinc finger" evidence="1">
    <location>
        <begin position="47"/>
        <end position="74"/>
    </location>
</feature>
<name>A0ABR2R6X8_9ROSI</name>